<dbReference type="EMBL" id="JASHIF010000007">
    <property type="protein sequence ID" value="MDI9859047.1"/>
    <property type="molecule type" value="Genomic_DNA"/>
</dbReference>
<accession>A0ABT6Y681</accession>
<evidence type="ECO:0000259" key="1">
    <source>
        <dbReference type="Pfam" id="PF03959"/>
    </source>
</evidence>
<name>A0ABT6Y681_9BACT</name>
<proteinExistence type="predicted"/>
<keyword evidence="3" id="KW-1185">Reference proteome</keyword>
<dbReference type="InterPro" id="IPR005645">
    <property type="entry name" value="FSH-like_dom"/>
</dbReference>
<dbReference type="InterPro" id="IPR029058">
    <property type="entry name" value="AB_hydrolase_fold"/>
</dbReference>
<gene>
    <name evidence="2" type="ORF">QM524_07505</name>
</gene>
<dbReference type="Pfam" id="PF03959">
    <property type="entry name" value="FSH1"/>
    <property type="match status" value="1"/>
</dbReference>
<sequence length="213" mass="24539">MPLHEIQVTKTARYYTIGEWSEKTRKVIFVLHGYGQLGEFFIQKFKELASENTLIVAPEALSRFYLNGFSGRVGATWMTKESRDTEILDYLNYLNKLLDTILMDLNPFDVEIELLGFSQGCATAARWFEVQSEAFQRLILWAGYFSEGISEVVSPSHFVDKPLVYVYGKKDEILEQAKFDDFLKSLKQAVPSIEIIEFEGGHQINTKVLRQIF</sequence>
<dbReference type="SUPFAM" id="SSF53474">
    <property type="entry name" value="alpha/beta-Hydrolases"/>
    <property type="match status" value="1"/>
</dbReference>
<protein>
    <submittedName>
        <fullName evidence="2">Phospholipase</fullName>
    </submittedName>
</protein>
<organism evidence="2 3">
    <name type="scientific">Flectobacillus roseus</name>
    <dbReference type="NCBI Taxonomy" id="502259"/>
    <lineage>
        <taxon>Bacteria</taxon>
        <taxon>Pseudomonadati</taxon>
        <taxon>Bacteroidota</taxon>
        <taxon>Cytophagia</taxon>
        <taxon>Cytophagales</taxon>
        <taxon>Flectobacillaceae</taxon>
        <taxon>Flectobacillus</taxon>
    </lineage>
</organism>
<reference evidence="2 3" key="1">
    <citation type="submission" date="2023-05" db="EMBL/GenBank/DDBJ databases">
        <title>Novel species of genus Flectobacillus isolated from stream in China.</title>
        <authorList>
            <person name="Lu H."/>
        </authorList>
    </citation>
    <scope>NUCLEOTIDE SEQUENCE [LARGE SCALE GENOMIC DNA]</scope>
    <source>
        <strain evidence="2 3">KCTC 42575</strain>
    </source>
</reference>
<dbReference type="Gene3D" id="3.40.50.1820">
    <property type="entry name" value="alpha/beta hydrolase"/>
    <property type="match status" value="1"/>
</dbReference>
<evidence type="ECO:0000313" key="3">
    <source>
        <dbReference type="Proteomes" id="UP001236507"/>
    </source>
</evidence>
<feature type="domain" description="Serine hydrolase" evidence="1">
    <location>
        <begin position="26"/>
        <end position="204"/>
    </location>
</feature>
<evidence type="ECO:0000313" key="2">
    <source>
        <dbReference type="EMBL" id="MDI9859047.1"/>
    </source>
</evidence>
<comment type="caution">
    <text evidence="2">The sequence shown here is derived from an EMBL/GenBank/DDBJ whole genome shotgun (WGS) entry which is preliminary data.</text>
</comment>
<dbReference type="Proteomes" id="UP001236507">
    <property type="component" value="Unassembled WGS sequence"/>
</dbReference>
<dbReference type="RefSeq" id="WP_283344100.1">
    <property type="nucleotide sequence ID" value="NZ_JASHIF010000007.1"/>
</dbReference>